<organism evidence="3 4">
    <name type="scientific">Solanum commersonii</name>
    <name type="common">Commerson's wild potato</name>
    <name type="synonym">Commerson's nightshade</name>
    <dbReference type="NCBI Taxonomy" id="4109"/>
    <lineage>
        <taxon>Eukaryota</taxon>
        <taxon>Viridiplantae</taxon>
        <taxon>Streptophyta</taxon>
        <taxon>Embryophyta</taxon>
        <taxon>Tracheophyta</taxon>
        <taxon>Spermatophyta</taxon>
        <taxon>Magnoliopsida</taxon>
        <taxon>eudicotyledons</taxon>
        <taxon>Gunneridae</taxon>
        <taxon>Pentapetalae</taxon>
        <taxon>asterids</taxon>
        <taxon>lamiids</taxon>
        <taxon>Solanales</taxon>
        <taxon>Solanaceae</taxon>
        <taxon>Solanoideae</taxon>
        <taxon>Solaneae</taxon>
        <taxon>Solanum</taxon>
    </lineage>
</organism>
<comment type="caution">
    <text evidence="3">The sequence shown here is derived from an EMBL/GenBank/DDBJ whole genome shotgun (WGS) entry which is preliminary data.</text>
</comment>
<dbReference type="InterPro" id="IPR001810">
    <property type="entry name" value="F-box_dom"/>
</dbReference>
<evidence type="ECO:0000313" key="3">
    <source>
        <dbReference type="EMBL" id="KAG5614094.1"/>
    </source>
</evidence>
<accession>A0A9J5ZPJ3</accession>
<dbReference type="PANTHER" id="PTHR31111:SF20">
    <property type="entry name" value="F-BOX ASSOCIATED DOMAIN-CONTAINING PROTEIN"/>
    <property type="match status" value="1"/>
</dbReference>
<dbReference type="Proteomes" id="UP000824120">
    <property type="component" value="Chromosome 3"/>
</dbReference>
<dbReference type="InterPro" id="IPR036047">
    <property type="entry name" value="F-box-like_dom_sf"/>
</dbReference>
<dbReference type="NCBIfam" id="TIGR01640">
    <property type="entry name" value="F_box_assoc_1"/>
    <property type="match status" value="1"/>
</dbReference>
<dbReference type="PANTHER" id="PTHR31111">
    <property type="entry name" value="BNAA05G37150D PROTEIN-RELATED"/>
    <property type="match status" value="1"/>
</dbReference>
<dbReference type="OrthoDB" id="1246558at2759"/>
<evidence type="ECO:0008006" key="5">
    <source>
        <dbReference type="Google" id="ProtNLM"/>
    </source>
</evidence>
<proteinExistence type="predicted"/>
<dbReference type="AlphaFoldDB" id="A0A9J5ZPJ3"/>
<reference evidence="3 4" key="1">
    <citation type="submission" date="2020-09" db="EMBL/GenBank/DDBJ databases">
        <title>De no assembly of potato wild relative species, Solanum commersonii.</title>
        <authorList>
            <person name="Cho K."/>
        </authorList>
    </citation>
    <scope>NUCLEOTIDE SEQUENCE [LARGE SCALE GENOMIC DNA]</scope>
    <source>
        <strain evidence="3">LZ3.2</strain>
        <tissue evidence="3">Leaf</tissue>
    </source>
</reference>
<evidence type="ECO:0000313" key="4">
    <source>
        <dbReference type="Proteomes" id="UP000824120"/>
    </source>
</evidence>
<dbReference type="Gene3D" id="1.20.1280.50">
    <property type="match status" value="1"/>
</dbReference>
<feature type="domain" description="F-box" evidence="1">
    <location>
        <begin position="172"/>
        <end position="210"/>
    </location>
</feature>
<protein>
    <recommendedName>
        <fullName evidence="5">F-box domain-containing protein</fullName>
    </recommendedName>
</protein>
<feature type="domain" description="F-box associated beta-propeller type 3" evidence="2">
    <location>
        <begin position="257"/>
        <end position="515"/>
    </location>
</feature>
<sequence length="544" mass="64283">MIKYDELNYLTSMYGSGRCIISGIIYQFSYSPEFCIVAFDMKAEIFTTIRTDDSIDIYDFDYMLIDVNGKLGILIISEFELTTQDIHLWIFEKEWEHQIFQFPLEWKHEVMDLSTYLICKYGDEEIVFAINIISSGVLAYIFYHVKNKSWRYFKVEEFSGLHGMFTYSESLLPLENNITIQIFSCLPAKSLMRFKCVSKFYNTIVLEPYFGDIRSSNYSKINRVIGCLGDGLYSIEEDGNAIKSYQLDNFDKLCHHFNVSNCFGYDNGLFCTWDEKYISIFNPATGEVRYLPYLKCYDGSYGICSIGFEPEENEYKVLLTIYKRNHLELSRAWVFTLGIDNSWREIITYGEHDYNISDLGYGHCIINGIIYRFSYSREFCIVAFDIKSEIFTTITMSIEFHNSIDMYNFDEFGYKDYILIDVNGKLGIMYISEVFLTKDIHLWILKEEWEHQMFEFPLEWKHEDDIMFDLRCICKYGDEEIVFAIWIKSGDVWAYLFYHVKNKSWRYFKAAEVGSIFSYRESLFPLKNIGLPTTIAEERIMEES</sequence>
<keyword evidence="4" id="KW-1185">Reference proteome</keyword>
<evidence type="ECO:0000259" key="1">
    <source>
        <dbReference type="Pfam" id="PF00646"/>
    </source>
</evidence>
<evidence type="ECO:0000259" key="2">
    <source>
        <dbReference type="Pfam" id="PF08268"/>
    </source>
</evidence>
<dbReference type="InterPro" id="IPR017451">
    <property type="entry name" value="F-box-assoc_interact_dom"/>
</dbReference>
<dbReference type="Pfam" id="PF08268">
    <property type="entry name" value="FBA_3"/>
    <property type="match status" value="2"/>
</dbReference>
<dbReference type="Pfam" id="PF00646">
    <property type="entry name" value="F-box"/>
    <property type="match status" value="1"/>
</dbReference>
<gene>
    <name evidence="3" type="ORF">H5410_013918</name>
</gene>
<dbReference type="InterPro" id="IPR013187">
    <property type="entry name" value="F-box-assoc_dom_typ3"/>
</dbReference>
<feature type="domain" description="F-box associated beta-propeller type 3" evidence="2">
    <location>
        <begin position="12"/>
        <end position="159"/>
    </location>
</feature>
<dbReference type="EMBL" id="JACXVP010000003">
    <property type="protein sequence ID" value="KAG5614094.1"/>
    <property type="molecule type" value="Genomic_DNA"/>
</dbReference>
<dbReference type="SUPFAM" id="SSF81383">
    <property type="entry name" value="F-box domain"/>
    <property type="match status" value="1"/>
</dbReference>
<name>A0A9J5ZPJ3_SOLCO</name>